<name>A0A1I4PP58_ECTMO</name>
<feature type="region of interest" description="Disordered" evidence="1">
    <location>
        <begin position="352"/>
        <end position="375"/>
    </location>
</feature>
<dbReference type="AlphaFoldDB" id="A0A1I4PP58"/>
<dbReference type="Pfam" id="PF11067">
    <property type="entry name" value="DUF2868"/>
    <property type="match status" value="1"/>
</dbReference>
<feature type="region of interest" description="Disordered" evidence="1">
    <location>
        <begin position="496"/>
        <end position="522"/>
    </location>
</feature>
<evidence type="ECO:0000256" key="2">
    <source>
        <dbReference type="SAM" id="Phobius"/>
    </source>
</evidence>
<reference evidence="3 4" key="1">
    <citation type="submission" date="2016-10" db="EMBL/GenBank/DDBJ databases">
        <authorList>
            <person name="de Groot N.N."/>
        </authorList>
    </citation>
    <scope>NUCLEOTIDE SEQUENCE [LARGE SCALE GENOMIC DNA]</scope>
    <source>
        <strain evidence="3 4">DSM 4180</strain>
    </source>
</reference>
<feature type="transmembrane region" description="Helical" evidence="2">
    <location>
        <begin position="203"/>
        <end position="231"/>
    </location>
</feature>
<feature type="transmembrane region" description="Helical" evidence="2">
    <location>
        <begin position="134"/>
        <end position="153"/>
    </location>
</feature>
<feature type="transmembrane region" description="Helical" evidence="2">
    <location>
        <begin position="100"/>
        <end position="122"/>
    </location>
</feature>
<sequence>MAIPGPLGADRGAPYSDAAMNLTTPQTALPRPTFADRLTAEAVRIHEDQTGRVLDEDGAWDAGRRSGGDLERRIIARAGATRLGGEIRQAAEGVLTGARWMLVAALALALLLGTGAAGAALGAPLPDRGGQVNIAWALGGLLGVQTLMLAAWAGTFLLPSGGGGLLGRAALQAAGTLGRRLLRRQAHILALRALLRLLGRRRLGLCTAGALTHALWAAFGVGALLACLWTLSVRQYDFLWGTTLLSEADFVSLVTALGSLPAALGIPVPDDALIRASRLGDPLPAEGRIQWSGFLLGCLLIYGVIPRLLLALLCAGISRRLAARLPLDLTAPGYARLVPRLQEDHQRIGIIDPRPVDPPALPQRRRPRPPPGRGAPLALVGYELEHAPDHWLQRADGSRCLPLGQVDDRASRRDVLAALDALDPAPAAVVAVCSLARTPDRGAESFLSDLKARAGVPLWVLLDQAGTARERGIDPQARHAVWRDLALRAGAERCLPQRTPEKDLQDAGTLLEALEQPEEPQP</sequence>
<dbReference type="EMBL" id="FOUO01000002">
    <property type="protein sequence ID" value="SFM29464.1"/>
    <property type="molecule type" value="Genomic_DNA"/>
</dbReference>
<keyword evidence="4" id="KW-1185">Reference proteome</keyword>
<keyword evidence="2" id="KW-0812">Transmembrane</keyword>
<evidence type="ECO:0008006" key="5">
    <source>
        <dbReference type="Google" id="ProtNLM"/>
    </source>
</evidence>
<dbReference type="InterPro" id="IPR021296">
    <property type="entry name" value="DUF2868"/>
</dbReference>
<proteinExistence type="predicted"/>
<protein>
    <recommendedName>
        <fullName evidence="5">DUF2868 domain-containing protein</fullName>
    </recommendedName>
</protein>
<keyword evidence="2" id="KW-0472">Membrane</keyword>
<feature type="transmembrane region" description="Helical" evidence="2">
    <location>
        <begin position="291"/>
        <end position="315"/>
    </location>
</feature>
<accession>A0A1I4PP58</accession>
<evidence type="ECO:0000313" key="4">
    <source>
        <dbReference type="Proteomes" id="UP000199556"/>
    </source>
</evidence>
<dbReference type="Proteomes" id="UP000199556">
    <property type="component" value="Unassembled WGS sequence"/>
</dbReference>
<dbReference type="STRING" id="195064.SAMN05421721_102103"/>
<evidence type="ECO:0000256" key="1">
    <source>
        <dbReference type="SAM" id="MobiDB-lite"/>
    </source>
</evidence>
<gene>
    <name evidence="3" type="ORF">SAMN05421721_102103</name>
</gene>
<organism evidence="3 4">
    <name type="scientific">Ectothiorhodospira mobilis</name>
    <dbReference type="NCBI Taxonomy" id="195064"/>
    <lineage>
        <taxon>Bacteria</taxon>
        <taxon>Pseudomonadati</taxon>
        <taxon>Pseudomonadota</taxon>
        <taxon>Gammaproteobacteria</taxon>
        <taxon>Chromatiales</taxon>
        <taxon>Ectothiorhodospiraceae</taxon>
        <taxon>Ectothiorhodospira</taxon>
    </lineage>
</organism>
<evidence type="ECO:0000313" key="3">
    <source>
        <dbReference type="EMBL" id="SFM29464.1"/>
    </source>
</evidence>
<keyword evidence="2" id="KW-1133">Transmembrane helix</keyword>